<comment type="caution">
    <text evidence="2">The sequence shown here is derived from an EMBL/GenBank/DDBJ whole genome shotgun (WGS) entry which is preliminary data.</text>
</comment>
<reference evidence="2 3" key="1">
    <citation type="submission" date="2020-08" db="EMBL/GenBank/DDBJ databases">
        <title>Sequencing the genomes of 1000 actinobacteria strains.</title>
        <authorList>
            <person name="Klenk H.-P."/>
        </authorList>
    </citation>
    <scope>NUCLEOTIDE SEQUENCE [LARGE SCALE GENOMIC DNA]</scope>
    <source>
        <strain evidence="2 3">DSM 43582</strain>
    </source>
</reference>
<dbReference type="InterPro" id="IPR039708">
    <property type="entry name" value="MT1774/Rv1733c-like"/>
</dbReference>
<keyword evidence="3" id="KW-1185">Reference proteome</keyword>
<gene>
    <name evidence="2" type="ORF">BJY24_005619</name>
</gene>
<name>A0A7W9PIJ0_9NOCA</name>
<keyword evidence="1" id="KW-0472">Membrane</keyword>
<dbReference type="Proteomes" id="UP000540412">
    <property type="component" value="Unassembled WGS sequence"/>
</dbReference>
<keyword evidence="1" id="KW-1133">Transmembrane helix</keyword>
<feature type="transmembrane region" description="Helical" evidence="1">
    <location>
        <begin position="32"/>
        <end position="52"/>
    </location>
</feature>
<evidence type="ECO:0008006" key="4">
    <source>
        <dbReference type="Google" id="ProtNLM"/>
    </source>
</evidence>
<dbReference type="PANTHER" id="PTHR42305:SF1">
    <property type="entry name" value="MEMBRANE PROTEIN RV1733C-RELATED"/>
    <property type="match status" value="1"/>
</dbReference>
<keyword evidence="1" id="KW-0812">Transmembrane</keyword>
<accession>A0A7W9PIJ0</accession>
<dbReference type="PANTHER" id="PTHR42305">
    <property type="entry name" value="MEMBRANE PROTEIN RV1733C-RELATED"/>
    <property type="match status" value="1"/>
</dbReference>
<dbReference type="AlphaFoldDB" id="A0A7W9PIJ0"/>
<evidence type="ECO:0000313" key="2">
    <source>
        <dbReference type="EMBL" id="MBB5916707.1"/>
    </source>
</evidence>
<evidence type="ECO:0000313" key="3">
    <source>
        <dbReference type="Proteomes" id="UP000540412"/>
    </source>
</evidence>
<dbReference type="EMBL" id="JACHIT010000002">
    <property type="protein sequence ID" value="MBB5916707.1"/>
    <property type="molecule type" value="Genomic_DNA"/>
</dbReference>
<protein>
    <recommendedName>
        <fullName evidence="4">Transmembrane protein</fullName>
    </recommendedName>
</protein>
<sequence length="199" mass="21336">MTRYPSTALRVWRTAPWAANPMMRLSDRVEGAVRILAIVVALAAIPVCGAIGTARYDPAVAEIAAANARKTEVTAVIVDDPVLVSSSHANGAYDEKFESTVRWSDNGTSGQATVGVGRKAHPGDRMPLWLGPDGRPAGPPLPASAAVWRAAGLGAGTLVETWAAVGAVVLLISWLLQRRHRRCWTREWRQIARPIGQDT</sequence>
<feature type="transmembrane region" description="Helical" evidence="1">
    <location>
        <begin position="150"/>
        <end position="176"/>
    </location>
</feature>
<evidence type="ECO:0000256" key="1">
    <source>
        <dbReference type="SAM" id="Phobius"/>
    </source>
</evidence>
<dbReference type="RefSeq" id="WP_051163427.1">
    <property type="nucleotide sequence ID" value="NZ_JACHIT010000002.1"/>
</dbReference>
<proteinExistence type="predicted"/>
<organism evidence="2 3">
    <name type="scientific">Nocardia transvalensis</name>
    <dbReference type="NCBI Taxonomy" id="37333"/>
    <lineage>
        <taxon>Bacteria</taxon>
        <taxon>Bacillati</taxon>
        <taxon>Actinomycetota</taxon>
        <taxon>Actinomycetes</taxon>
        <taxon>Mycobacteriales</taxon>
        <taxon>Nocardiaceae</taxon>
        <taxon>Nocardia</taxon>
    </lineage>
</organism>